<comment type="caution">
    <text evidence="2">The sequence shown here is derived from an EMBL/GenBank/DDBJ whole genome shotgun (WGS) entry which is preliminary data.</text>
</comment>
<dbReference type="Proteomes" id="UP000217780">
    <property type="component" value="Unassembled WGS sequence"/>
</dbReference>
<accession>A0A2A2T5S4</accession>
<reference evidence="2 3" key="1">
    <citation type="submission" date="2017-08" db="EMBL/GenBank/DDBJ databases">
        <title>WGS of Clinical strains of the CDC Group NO-1 linked to zoonotic infections in humans.</title>
        <authorList>
            <person name="Bernier A.-M."/>
            <person name="Bernard K."/>
        </authorList>
    </citation>
    <scope>NUCLEOTIDE SEQUENCE [LARGE SCALE GENOMIC DNA]</scope>
    <source>
        <strain evidence="2 3">NML91-0035</strain>
    </source>
</reference>
<proteinExistence type="predicted"/>
<feature type="transmembrane region" description="Helical" evidence="1">
    <location>
        <begin position="39"/>
        <end position="72"/>
    </location>
</feature>
<keyword evidence="1" id="KW-0812">Transmembrane</keyword>
<organism evidence="2 3">
    <name type="scientific">Vandammella animalimorsus</name>
    <dbReference type="NCBI Taxonomy" id="2029117"/>
    <lineage>
        <taxon>Bacteria</taxon>
        <taxon>Pseudomonadati</taxon>
        <taxon>Pseudomonadota</taxon>
        <taxon>Betaproteobacteria</taxon>
        <taxon>Burkholderiales</taxon>
        <taxon>Comamonadaceae</taxon>
        <taxon>Vandammella</taxon>
    </lineage>
</organism>
<dbReference type="GeneID" id="93874828"/>
<name>A0A2A2T5S4_9BURK</name>
<dbReference type="EMBL" id="NTBI01000007">
    <property type="protein sequence ID" value="PAX16511.1"/>
    <property type="molecule type" value="Genomic_DNA"/>
</dbReference>
<dbReference type="AlphaFoldDB" id="A0A2A2T5S4"/>
<feature type="transmembrane region" description="Helical" evidence="1">
    <location>
        <begin position="84"/>
        <end position="101"/>
    </location>
</feature>
<evidence type="ECO:0000313" key="3">
    <source>
        <dbReference type="Proteomes" id="UP000217780"/>
    </source>
</evidence>
<keyword evidence="1" id="KW-0472">Membrane</keyword>
<gene>
    <name evidence="2" type="ORF">CLI92_09280</name>
</gene>
<evidence type="ECO:0000256" key="1">
    <source>
        <dbReference type="SAM" id="Phobius"/>
    </source>
</evidence>
<keyword evidence="1" id="KW-1133">Transmembrane helix</keyword>
<evidence type="ECO:0000313" key="2">
    <source>
        <dbReference type="EMBL" id="PAX16511.1"/>
    </source>
</evidence>
<dbReference type="RefSeq" id="WP_095542527.1">
    <property type="nucleotide sequence ID" value="NZ_NSJC01000009.1"/>
</dbReference>
<sequence>MDEKLHLIQAESVDAKPRHTEDIFEKHRHEAHLKNMDRGWLGVVFGMGATTGINIAGLVCILTLVTLIVSLFVEIKGDASTMRAAMIGLISSALSYIFGAAKR</sequence>
<protein>
    <submittedName>
        <fullName evidence="2">Uncharacterized protein</fullName>
    </submittedName>
</protein>